<gene>
    <name evidence="1" type="ORF">GCM10023187_50580</name>
</gene>
<dbReference type="Proteomes" id="UP001500936">
    <property type="component" value="Unassembled WGS sequence"/>
</dbReference>
<comment type="caution">
    <text evidence="1">The sequence shown here is derived from an EMBL/GenBank/DDBJ whole genome shotgun (WGS) entry which is preliminary data.</text>
</comment>
<sequence length="123" mass="14019">MYQPYRATKPSPDSMKTRLYYSFLRLFLLAYLPRISAQSITSVQPGNEADKYAFYKPGISGRNQAVMPDGIIVAARSAKSPRVAKKTWEEQLAEFIGYPAVLKQGQPYDTDLLHTVRLRFQLD</sequence>
<dbReference type="EMBL" id="BAABHB010000015">
    <property type="protein sequence ID" value="GAA4417775.1"/>
    <property type="molecule type" value="Genomic_DNA"/>
</dbReference>
<name>A0ABP8KX11_9BACT</name>
<keyword evidence="2" id="KW-1185">Reference proteome</keyword>
<evidence type="ECO:0000313" key="2">
    <source>
        <dbReference type="Proteomes" id="UP001500936"/>
    </source>
</evidence>
<protein>
    <recommendedName>
        <fullName evidence="3">TonB C-terminal domain-containing protein</fullName>
    </recommendedName>
</protein>
<reference evidence="2" key="1">
    <citation type="journal article" date="2019" name="Int. J. Syst. Evol. Microbiol.">
        <title>The Global Catalogue of Microorganisms (GCM) 10K type strain sequencing project: providing services to taxonomists for standard genome sequencing and annotation.</title>
        <authorList>
            <consortium name="The Broad Institute Genomics Platform"/>
            <consortium name="The Broad Institute Genome Sequencing Center for Infectious Disease"/>
            <person name="Wu L."/>
            <person name="Ma J."/>
        </authorList>
    </citation>
    <scope>NUCLEOTIDE SEQUENCE [LARGE SCALE GENOMIC DNA]</scope>
    <source>
        <strain evidence="2">JCM 17925</strain>
    </source>
</reference>
<proteinExistence type="predicted"/>
<accession>A0ABP8KX11</accession>
<evidence type="ECO:0008006" key="3">
    <source>
        <dbReference type="Google" id="ProtNLM"/>
    </source>
</evidence>
<organism evidence="1 2">
    <name type="scientific">Nibrella viscosa</name>
    <dbReference type="NCBI Taxonomy" id="1084524"/>
    <lineage>
        <taxon>Bacteria</taxon>
        <taxon>Pseudomonadati</taxon>
        <taxon>Bacteroidota</taxon>
        <taxon>Cytophagia</taxon>
        <taxon>Cytophagales</taxon>
        <taxon>Spirosomataceae</taxon>
        <taxon>Nibrella</taxon>
    </lineage>
</organism>
<evidence type="ECO:0000313" key="1">
    <source>
        <dbReference type="EMBL" id="GAA4417775.1"/>
    </source>
</evidence>